<organism evidence="1 2">
    <name type="scientific">Pelagibacterium lentulum</name>
    <dbReference type="NCBI Taxonomy" id="2029865"/>
    <lineage>
        <taxon>Bacteria</taxon>
        <taxon>Pseudomonadati</taxon>
        <taxon>Pseudomonadota</taxon>
        <taxon>Alphaproteobacteria</taxon>
        <taxon>Hyphomicrobiales</taxon>
        <taxon>Devosiaceae</taxon>
        <taxon>Pelagibacterium</taxon>
    </lineage>
</organism>
<protein>
    <submittedName>
        <fullName evidence="1">Uncharacterized protein</fullName>
    </submittedName>
</protein>
<dbReference type="EMBL" id="BMKB01000002">
    <property type="protein sequence ID" value="GGA48291.1"/>
    <property type="molecule type" value="Genomic_DNA"/>
</dbReference>
<dbReference type="Proteomes" id="UP000596977">
    <property type="component" value="Unassembled WGS sequence"/>
</dbReference>
<reference evidence="1 2" key="1">
    <citation type="journal article" date="2014" name="Int. J. Syst. Evol. Microbiol.">
        <title>Complete genome sequence of Corynebacterium casei LMG S-19264T (=DSM 44701T), isolated from a smear-ripened cheese.</title>
        <authorList>
            <consortium name="US DOE Joint Genome Institute (JGI-PGF)"/>
            <person name="Walter F."/>
            <person name="Albersmeier A."/>
            <person name="Kalinowski J."/>
            <person name="Ruckert C."/>
        </authorList>
    </citation>
    <scope>NUCLEOTIDE SEQUENCE [LARGE SCALE GENOMIC DNA]</scope>
    <source>
        <strain evidence="1 2">CGMCC 1.15896</strain>
    </source>
</reference>
<name>A0A916RB93_9HYPH</name>
<evidence type="ECO:0000313" key="1">
    <source>
        <dbReference type="EMBL" id="GGA48291.1"/>
    </source>
</evidence>
<accession>A0A916RB93</accession>
<comment type="caution">
    <text evidence="1">The sequence shown here is derived from an EMBL/GenBank/DDBJ whole genome shotgun (WGS) entry which is preliminary data.</text>
</comment>
<sequence length="50" mass="6027">MKGQRSSLVDDIFDMSLWIPGHEVDIELALWKARSQFIQSLKRQSMRWYE</sequence>
<proteinExistence type="predicted"/>
<evidence type="ECO:0000313" key="2">
    <source>
        <dbReference type="Proteomes" id="UP000596977"/>
    </source>
</evidence>
<dbReference type="AlphaFoldDB" id="A0A916RB93"/>
<keyword evidence="2" id="KW-1185">Reference proteome</keyword>
<gene>
    <name evidence="1" type="ORF">GCM10011499_17710</name>
</gene>